<evidence type="ECO:0000259" key="13">
    <source>
        <dbReference type="Pfam" id="PF00266"/>
    </source>
</evidence>
<feature type="binding site" evidence="12">
    <location>
        <position position="171"/>
    </location>
    <ligand>
        <name>pyridoxal 5'-phosphate</name>
        <dbReference type="ChEBI" id="CHEBI:597326"/>
    </ligand>
</feature>
<comment type="subcellular location">
    <subcellularLocation>
        <location evidence="12">Cytoplasm</location>
    </subcellularLocation>
</comment>
<dbReference type="GO" id="GO:0006564">
    <property type="term" value="P:L-serine biosynthetic process"/>
    <property type="evidence" value="ECO:0007669"/>
    <property type="project" value="UniProtKB-UniRule"/>
</dbReference>
<dbReference type="PANTHER" id="PTHR43247">
    <property type="entry name" value="PHOSPHOSERINE AMINOTRANSFERASE"/>
    <property type="match status" value="1"/>
</dbReference>
<comment type="subunit">
    <text evidence="12">Homodimer.</text>
</comment>
<evidence type="ECO:0000256" key="4">
    <source>
        <dbReference type="ARBA" id="ARBA00022576"/>
    </source>
</evidence>
<keyword evidence="6 12" id="KW-0808">Transferase</keyword>
<evidence type="ECO:0000256" key="10">
    <source>
        <dbReference type="ARBA" id="ARBA00047630"/>
    </source>
</evidence>
<dbReference type="AlphaFoldDB" id="A0A7W8LM09"/>
<evidence type="ECO:0000256" key="3">
    <source>
        <dbReference type="ARBA" id="ARBA00006904"/>
    </source>
</evidence>
<evidence type="ECO:0000256" key="1">
    <source>
        <dbReference type="ARBA" id="ARBA00004915"/>
    </source>
</evidence>
<dbReference type="InterPro" id="IPR015422">
    <property type="entry name" value="PyrdxlP-dep_Trfase_small"/>
</dbReference>
<dbReference type="InterPro" id="IPR020578">
    <property type="entry name" value="Aminotrans_V_PyrdxlP_BS"/>
</dbReference>
<dbReference type="GO" id="GO:0004648">
    <property type="term" value="F:O-phospho-L-serine:2-oxoglutarate aminotransferase activity"/>
    <property type="evidence" value="ECO:0007669"/>
    <property type="project" value="UniProtKB-UniRule"/>
</dbReference>
<evidence type="ECO:0000256" key="6">
    <source>
        <dbReference type="ARBA" id="ARBA00022679"/>
    </source>
</evidence>
<dbReference type="PIRSF" id="PIRSF000525">
    <property type="entry name" value="SerC"/>
    <property type="match status" value="1"/>
</dbReference>
<feature type="domain" description="Aminotransferase class V" evidence="13">
    <location>
        <begin position="4"/>
        <end position="377"/>
    </location>
</feature>
<comment type="caution">
    <text evidence="12">Lacks conserved residue(s) required for the propagation of feature annotation.</text>
</comment>
<dbReference type="Proteomes" id="UP000518887">
    <property type="component" value="Unassembled WGS sequence"/>
</dbReference>
<dbReference type="GO" id="GO:0030170">
    <property type="term" value="F:pyridoxal phosphate binding"/>
    <property type="evidence" value="ECO:0007669"/>
    <property type="project" value="UniProtKB-UniRule"/>
</dbReference>
<accession>A0A7W8LM09</accession>
<comment type="pathway">
    <text evidence="2 12">Amino-acid biosynthesis; L-serine biosynthesis; L-serine from 3-phospho-D-glycerate: step 2/3.</text>
</comment>
<keyword evidence="5 12" id="KW-0028">Amino-acid biosynthesis</keyword>
<dbReference type="GO" id="GO:0005737">
    <property type="term" value="C:cytoplasm"/>
    <property type="evidence" value="ECO:0007669"/>
    <property type="project" value="UniProtKB-SubCell"/>
</dbReference>
<name>A0A7W8LM09_9SPIR</name>
<evidence type="ECO:0000256" key="9">
    <source>
        <dbReference type="ARBA" id="ARBA00023299"/>
    </source>
</evidence>
<dbReference type="HAMAP" id="MF_00160">
    <property type="entry name" value="SerC_aminotrans_5"/>
    <property type="match status" value="1"/>
</dbReference>
<dbReference type="RefSeq" id="WP_184658875.1">
    <property type="nucleotide sequence ID" value="NZ_CP031518.1"/>
</dbReference>
<keyword evidence="8 12" id="KW-0664">Pyridoxine biosynthesis</keyword>
<dbReference type="EC" id="2.6.1.52" evidence="12"/>
<evidence type="ECO:0000256" key="11">
    <source>
        <dbReference type="ARBA" id="ARBA00049007"/>
    </source>
</evidence>
<evidence type="ECO:0000256" key="12">
    <source>
        <dbReference type="HAMAP-Rule" id="MF_00160"/>
    </source>
</evidence>
<evidence type="ECO:0000313" key="15">
    <source>
        <dbReference type="Proteomes" id="UP000518887"/>
    </source>
</evidence>
<gene>
    <name evidence="12" type="primary">serC</name>
    <name evidence="14" type="ORF">HNP76_001375</name>
</gene>
<evidence type="ECO:0000256" key="7">
    <source>
        <dbReference type="ARBA" id="ARBA00022898"/>
    </source>
</evidence>
<protein>
    <recommendedName>
        <fullName evidence="12">Phosphoserine aminotransferase</fullName>
        <ecNumber evidence="12">2.6.1.52</ecNumber>
    </recommendedName>
    <alternativeName>
        <fullName evidence="12">Phosphohydroxythreonine aminotransferase</fullName>
        <shortName evidence="12">PSAT</shortName>
    </alternativeName>
</protein>
<feature type="binding site" evidence="12">
    <location>
        <position position="151"/>
    </location>
    <ligand>
        <name>pyridoxal 5'-phosphate</name>
        <dbReference type="ChEBI" id="CHEBI:597326"/>
    </ligand>
</feature>
<dbReference type="GO" id="GO:0008615">
    <property type="term" value="P:pyridoxine biosynthetic process"/>
    <property type="evidence" value="ECO:0007669"/>
    <property type="project" value="UniProtKB-UniRule"/>
</dbReference>
<comment type="catalytic activity">
    <reaction evidence="10 12">
        <text>4-(phosphooxy)-L-threonine + 2-oxoglutarate = (R)-3-hydroxy-2-oxo-4-phosphooxybutanoate + L-glutamate</text>
        <dbReference type="Rhea" id="RHEA:16573"/>
        <dbReference type="ChEBI" id="CHEBI:16810"/>
        <dbReference type="ChEBI" id="CHEBI:29985"/>
        <dbReference type="ChEBI" id="CHEBI:58452"/>
        <dbReference type="ChEBI" id="CHEBI:58538"/>
        <dbReference type="EC" id="2.6.1.52"/>
    </reaction>
</comment>
<dbReference type="PROSITE" id="PS00595">
    <property type="entry name" value="AA_TRANSFER_CLASS_5"/>
    <property type="match status" value="1"/>
</dbReference>
<dbReference type="UniPathway" id="UPA00135">
    <property type="reaction ID" value="UER00197"/>
</dbReference>
<keyword evidence="7 12" id="KW-0663">Pyridoxal phosphate</keyword>
<comment type="caution">
    <text evidence="14">The sequence shown here is derived from an EMBL/GenBank/DDBJ whole genome shotgun (WGS) entry which is preliminary data.</text>
</comment>
<feature type="modified residue" description="N6-(pyridoxal phosphate)lysine" evidence="12">
    <location>
        <position position="195"/>
    </location>
</feature>
<evidence type="ECO:0000313" key="14">
    <source>
        <dbReference type="EMBL" id="MBB5226007.1"/>
    </source>
</evidence>
<dbReference type="InterPro" id="IPR000192">
    <property type="entry name" value="Aminotrans_V_dom"/>
</dbReference>
<evidence type="ECO:0000256" key="8">
    <source>
        <dbReference type="ARBA" id="ARBA00023096"/>
    </source>
</evidence>
<comment type="catalytic activity">
    <reaction evidence="11 12">
        <text>O-phospho-L-serine + 2-oxoglutarate = 3-phosphooxypyruvate + L-glutamate</text>
        <dbReference type="Rhea" id="RHEA:14329"/>
        <dbReference type="ChEBI" id="CHEBI:16810"/>
        <dbReference type="ChEBI" id="CHEBI:18110"/>
        <dbReference type="ChEBI" id="CHEBI:29985"/>
        <dbReference type="ChEBI" id="CHEBI:57524"/>
        <dbReference type="EC" id="2.6.1.52"/>
    </reaction>
</comment>
<dbReference type="PANTHER" id="PTHR43247:SF1">
    <property type="entry name" value="PHOSPHOSERINE AMINOTRANSFERASE"/>
    <property type="match status" value="1"/>
</dbReference>
<comment type="similarity">
    <text evidence="3 12">Belongs to the class-V pyridoxal-phosphate-dependent aminotransferase family. SerC subfamily.</text>
</comment>
<sequence length="389" mass="42718">MARVYNFSAGPSCLPEEVLNECAAEMLDYNGTGQSVMEMSHRSKAYEPIIEDAEKMVRKLMNVPENYKVLFVQGGGSTQFAMVAENLGIKNKKAAYIETGVWAKKAAAEAKKLGIAVDVIASSKDKNYSYIPKVEKVTGDYDYVYICFNNTIMGTHYEYIPDTGNIPLVADISSCVLSEPLDVSKFGLLFAGAQKNLAPAGVTLVIVREDLIPEPEACLPGTPTMLAYKTHADNGSMYNTPPCYTIYVLDKVLHWIEKNGGAEGMLKRNQEKADYLYNFLDSSDFYHATTEKGSRSLMNVPFLTKYSTAETAAAGKKDEADRTDAEKTALAKEKEINDKFVKEAAAAGLVNLKGHRLVGGMRASIYNAMTLEGVKALVEFMKKFAAENK</sequence>
<dbReference type="Gene3D" id="3.40.640.10">
    <property type="entry name" value="Type I PLP-dependent aspartate aminotransferase-like (Major domain)"/>
    <property type="match status" value="1"/>
</dbReference>
<dbReference type="InterPro" id="IPR015424">
    <property type="entry name" value="PyrdxlP-dep_Trfase"/>
</dbReference>
<keyword evidence="9 12" id="KW-0718">Serine biosynthesis</keyword>
<comment type="function">
    <text evidence="12">Catalyzes the reversible conversion of 3-phosphohydroxypyruvate to phosphoserine and of 3-hydroxy-2-oxo-4-phosphonooxybutanoate to phosphohydroxythreonine.</text>
</comment>
<comment type="pathway">
    <text evidence="1 12">Cofactor biosynthesis; pyridoxine 5'-phosphate biosynthesis; pyridoxine 5'-phosphate from D-erythrose 4-phosphate: step 3/5.</text>
</comment>
<comment type="cofactor">
    <cofactor evidence="12">
        <name>pyridoxal 5'-phosphate</name>
        <dbReference type="ChEBI" id="CHEBI:597326"/>
    </cofactor>
    <text evidence="12">Binds 1 pyridoxal phosphate per subunit.</text>
</comment>
<keyword evidence="4 12" id="KW-0032">Aminotransferase</keyword>
<dbReference type="EMBL" id="JACHFQ010000004">
    <property type="protein sequence ID" value="MBB5226007.1"/>
    <property type="molecule type" value="Genomic_DNA"/>
</dbReference>
<evidence type="ECO:0000256" key="2">
    <source>
        <dbReference type="ARBA" id="ARBA00005099"/>
    </source>
</evidence>
<dbReference type="FunFam" id="3.40.640.10:FF:000010">
    <property type="entry name" value="Phosphoserine aminotransferase"/>
    <property type="match status" value="1"/>
</dbReference>
<feature type="binding site" evidence="12">
    <location>
        <begin position="239"/>
        <end position="240"/>
    </location>
    <ligand>
        <name>pyridoxal 5'-phosphate</name>
        <dbReference type="ChEBI" id="CHEBI:597326"/>
    </ligand>
</feature>
<proteinExistence type="inferred from homology"/>
<dbReference type="Pfam" id="PF00266">
    <property type="entry name" value="Aminotran_5"/>
    <property type="match status" value="1"/>
</dbReference>
<feature type="binding site" evidence="12">
    <location>
        <position position="194"/>
    </location>
    <ligand>
        <name>pyridoxal 5'-phosphate</name>
        <dbReference type="ChEBI" id="CHEBI:597326"/>
    </ligand>
</feature>
<dbReference type="InterPro" id="IPR015421">
    <property type="entry name" value="PyrdxlP-dep_Trfase_major"/>
</dbReference>
<dbReference type="UniPathway" id="UPA00244">
    <property type="reaction ID" value="UER00311"/>
</dbReference>
<feature type="binding site" evidence="12">
    <location>
        <begin position="76"/>
        <end position="77"/>
    </location>
    <ligand>
        <name>pyridoxal 5'-phosphate</name>
        <dbReference type="ChEBI" id="CHEBI:597326"/>
    </ligand>
</feature>
<feature type="binding site" evidence="12">
    <location>
        <position position="42"/>
    </location>
    <ligand>
        <name>L-glutamate</name>
        <dbReference type="ChEBI" id="CHEBI:29985"/>
    </ligand>
</feature>
<dbReference type="InterPro" id="IPR022278">
    <property type="entry name" value="Pser_aminoTfrase"/>
</dbReference>
<dbReference type="Gene3D" id="3.90.1150.10">
    <property type="entry name" value="Aspartate Aminotransferase, domain 1"/>
    <property type="match status" value="1"/>
</dbReference>
<evidence type="ECO:0000256" key="5">
    <source>
        <dbReference type="ARBA" id="ARBA00022605"/>
    </source>
</evidence>
<dbReference type="FunFam" id="3.90.1150.10:FF:000006">
    <property type="entry name" value="Phosphoserine aminotransferase"/>
    <property type="match status" value="1"/>
</dbReference>
<dbReference type="NCBIfam" id="NF003764">
    <property type="entry name" value="PRK05355.1"/>
    <property type="match status" value="1"/>
</dbReference>
<organism evidence="14 15">
    <name type="scientific">Treponema ruminis</name>
    <dbReference type="NCBI Taxonomy" id="744515"/>
    <lineage>
        <taxon>Bacteria</taxon>
        <taxon>Pseudomonadati</taxon>
        <taxon>Spirochaetota</taxon>
        <taxon>Spirochaetia</taxon>
        <taxon>Spirochaetales</taxon>
        <taxon>Treponemataceae</taxon>
        <taxon>Treponema</taxon>
    </lineage>
</organism>
<keyword evidence="12" id="KW-0963">Cytoplasm</keyword>
<reference evidence="14 15" key="1">
    <citation type="submission" date="2020-08" db="EMBL/GenBank/DDBJ databases">
        <title>Genomic Encyclopedia of Type Strains, Phase IV (KMG-IV): sequencing the most valuable type-strain genomes for metagenomic binning, comparative biology and taxonomic classification.</title>
        <authorList>
            <person name="Goeker M."/>
        </authorList>
    </citation>
    <scope>NUCLEOTIDE SEQUENCE [LARGE SCALE GENOMIC DNA]</scope>
    <source>
        <strain evidence="14 15">DSM 103462</strain>
    </source>
</reference>
<keyword evidence="15" id="KW-1185">Reference proteome</keyword>
<dbReference type="SUPFAM" id="SSF53383">
    <property type="entry name" value="PLP-dependent transferases"/>
    <property type="match status" value="1"/>
</dbReference>
<feature type="binding site" evidence="12">
    <location>
        <position position="102"/>
    </location>
    <ligand>
        <name>pyridoxal 5'-phosphate</name>
        <dbReference type="ChEBI" id="CHEBI:597326"/>
    </ligand>
</feature>